<gene>
    <name evidence="2" type="ORF">TKK_007887</name>
</gene>
<evidence type="ECO:0000313" key="2">
    <source>
        <dbReference type="EMBL" id="KAL3398770.1"/>
    </source>
</evidence>
<comment type="caution">
    <text evidence="2">The sequence shown here is derived from an EMBL/GenBank/DDBJ whole genome shotgun (WGS) entry which is preliminary data.</text>
</comment>
<keyword evidence="3" id="KW-1185">Reference proteome</keyword>
<protein>
    <submittedName>
        <fullName evidence="2">Uncharacterized protein</fullName>
    </submittedName>
</protein>
<evidence type="ECO:0000256" key="1">
    <source>
        <dbReference type="SAM" id="MobiDB-lite"/>
    </source>
</evidence>
<dbReference type="AlphaFoldDB" id="A0ABD2X0P3"/>
<dbReference type="EMBL" id="JBJJXI010000059">
    <property type="protein sequence ID" value="KAL3398770.1"/>
    <property type="molecule type" value="Genomic_DNA"/>
</dbReference>
<feature type="region of interest" description="Disordered" evidence="1">
    <location>
        <begin position="1"/>
        <end position="43"/>
    </location>
</feature>
<accession>A0ABD2X0P3</accession>
<evidence type="ECO:0000313" key="3">
    <source>
        <dbReference type="Proteomes" id="UP001627154"/>
    </source>
</evidence>
<proteinExistence type="predicted"/>
<dbReference type="Proteomes" id="UP001627154">
    <property type="component" value="Unassembled WGS sequence"/>
</dbReference>
<name>A0ABD2X0P3_9HYME</name>
<organism evidence="2 3">
    <name type="scientific">Trichogramma kaykai</name>
    <dbReference type="NCBI Taxonomy" id="54128"/>
    <lineage>
        <taxon>Eukaryota</taxon>
        <taxon>Metazoa</taxon>
        <taxon>Ecdysozoa</taxon>
        <taxon>Arthropoda</taxon>
        <taxon>Hexapoda</taxon>
        <taxon>Insecta</taxon>
        <taxon>Pterygota</taxon>
        <taxon>Neoptera</taxon>
        <taxon>Endopterygota</taxon>
        <taxon>Hymenoptera</taxon>
        <taxon>Apocrita</taxon>
        <taxon>Proctotrupomorpha</taxon>
        <taxon>Chalcidoidea</taxon>
        <taxon>Trichogrammatidae</taxon>
        <taxon>Trichogramma</taxon>
    </lineage>
</organism>
<reference evidence="2 3" key="1">
    <citation type="journal article" date="2024" name="bioRxiv">
        <title>A reference genome for Trichogramma kaykai: A tiny desert-dwelling parasitoid wasp with competing sex-ratio distorters.</title>
        <authorList>
            <person name="Culotta J."/>
            <person name="Lindsey A.R."/>
        </authorList>
    </citation>
    <scope>NUCLEOTIDE SEQUENCE [LARGE SCALE GENOMIC DNA]</scope>
    <source>
        <strain evidence="2 3">KSX58</strain>
    </source>
</reference>
<feature type="compositionally biased region" description="Low complexity" evidence="1">
    <location>
        <begin position="1"/>
        <end position="15"/>
    </location>
</feature>
<feature type="compositionally biased region" description="Low complexity" evidence="1">
    <location>
        <begin position="21"/>
        <end position="42"/>
    </location>
</feature>
<sequence>MSQHPSRGGPPNYGSGPSGWPPTSRASAPSPFRPASPFSPATQARGVPLAFHHQQKHIHHPMSPISFGMPMSPGMSPVFGGPTASPGFIQCPRPRWPEPAAPTNAAARTFIPISPMHQPQPATIPSAAVCQSPLQPCGPPEFLIAAYQPGEYEYVGVPLDHQHRSLHRSEYDDEVDEVGPSTAEIIASQSQDYVDEKLAEYQATIHQLQGESLT</sequence>